<sequence>MARAGAFRHRASLQVQQKVPDGGGGFTEQWVELRRVWVEITLPSGRLADVAIQLQPVVTAEIRTRPRSDLIAGRRLVHGGVTYAIEAALPDNKRSLLRLLCSSVTPTPR</sequence>
<dbReference type="NCBIfam" id="TIGR01563">
    <property type="entry name" value="gp16_SPP1"/>
    <property type="match status" value="1"/>
</dbReference>
<dbReference type="InterPro" id="IPR038666">
    <property type="entry name" value="SSP1_head-tail_sf"/>
</dbReference>
<evidence type="ECO:0000313" key="2">
    <source>
        <dbReference type="Proteomes" id="UP000326659"/>
    </source>
</evidence>
<dbReference type="KEGG" id="pden:F1C79_31515"/>
<gene>
    <name evidence="1" type="ORF">F1C79_31515</name>
</gene>
<dbReference type="OrthoDB" id="8640229at2"/>
<reference evidence="1 2" key="1">
    <citation type="submission" date="2019-09" db="EMBL/GenBank/DDBJ databases">
        <title>Prosopis cineraria nodule microbiome.</title>
        <authorList>
            <person name="Chaluvadi S.R."/>
            <person name="Ali R."/>
            <person name="Wang X."/>
        </authorList>
    </citation>
    <scope>NUCLEOTIDE SEQUENCE [LARGE SCALE GENOMIC DNA]</scope>
    <source>
        <strain evidence="1 2">BG1</strain>
    </source>
</reference>
<proteinExistence type="predicted"/>
<evidence type="ECO:0000313" key="1">
    <source>
        <dbReference type="EMBL" id="QEY75791.1"/>
    </source>
</evidence>
<dbReference type="RefSeq" id="WP_151189580.1">
    <property type="nucleotide sequence ID" value="NZ_CP043626.1"/>
</dbReference>
<dbReference type="Proteomes" id="UP000326659">
    <property type="component" value="Chromosome"/>
</dbReference>
<name>A0A9X7N726_PSEDE</name>
<organism evidence="1 2">
    <name type="scientific">Pseudomonas denitrificans</name>
    <dbReference type="NCBI Taxonomy" id="43306"/>
    <lineage>
        <taxon>Bacteria</taxon>
        <taxon>Pseudomonadati</taxon>
        <taxon>Pseudomonadota</taxon>
        <taxon>Gammaproteobacteria</taxon>
        <taxon>Pseudomonadales</taxon>
        <taxon>Pseudomonadaceae</taxon>
        <taxon>Halopseudomonas</taxon>
    </lineage>
</organism>
<dbReference type="Gene3D" id="2.40.10.270">
    <property type="entry name" value="Bacteriophage SPP1 head-tail adaptor protein"/>
    <property type="match status" value="1"/>
</dbReference>
<dbReference type="EMBL" id="CP043626">
    <property type="protein sequence ID" value="QEY75791.1"/>
    <property type="molecule type" value="Genomic_DNA"/>
</dbReference>
<dbReference type="Pfam" id="PF05521">
    <property type="entry name" value="Phage_HCP"/>
    <property type="match status" value="1"/>
</dbReference>
<protein>
    <submittedName>
        <fullName evidence="1">Phage head closure protein</fullName>
    </submittedName>
</protein>
<dbReference type="InterPro" id="IPR008767">
    <property type="entry name" value="Phage_SPP1_head-tail_adaptor"/>
</dbReference>
<keyword evidence="2" id="KW-1185">Reference proteome</keyword>
<accession>A0A9X7N726</accession>
<dbReference type="AlphaFoldDB" id="A0A9X7N726"/>